<sequence length="80" mass="8137">MLYKIDRSNRQAAPMARPAALPTRRIRPGPGRPATLGAGAAPPPPAIAPAETGTACETVPSPGVYRPAASRPAASRVRGA</sequence>
<reference evidence="2" key="2">
    <citation type="submission" date="2020-09" db="EMBL/GenBank/DDBJ databases">
        <authorList>
            <person name="Sun Q."/>
            <person name="Kim S."/>
        </authorList>
    </citation>
    <scope>NUCLEOTIDE SEQUENCE</scope>
    <source>
        <strain evidence="2">KCTC 42651</strain>
    </source>
</reference>
<protein>
    <submittedName>
        <fullName evidence="2">Uncharacterized protein</fullName>
    </submittedName>
</protein>
<dbReference type="Proteomes" id="UP000630353">
    <property type="component" value="Unassembled WGS sequence"/>
</dbReference>
<proteinExistence type="predicted"/>
<evidence type="ECO:0000256" key="1">
    <source>
        <dbReference type="SAM" id="MobiDB-lite"/>
    </source>
</evidence>
<keyword evidence="3" id="KW-1185">Reference proteome</keyword>
<feature type="compositionally biased region" description="Low complexity" evidence="1">
    <location>
        <begin position="28"/>
        <end position="40"/>
    </location>
</feature>
<name>A0A919CM77_9PROT</name>
<feature type="region of interest" description="Disordered" evidence="1">
    <location>
        <begin position="1"/>
        <end position="80"/>
    </location>
</feature>
<organism evidence="2 3">
    <name type="scientific">Thalassobaculum fulvum</name>
    <dbReference type="NCBI Taxonomy" id="1633335"/>
    <lineage>
        <taxon>Bacteria</taxon>
        <taxon>Pseudomonadati</taxon>
        <taxon>Pseudomonadota</taxon>
        <taxon>Alphaproteobacteria</taxon>
        <taxon>Rhodospirillales</taxon>
        <taxon>Thalassobaculaceae</taxon>
        <taxon>Thalassobaculum</taxon>
    </lineage>
</organism>
<dbReference type="AlphaFoldDB" id="A0A919CM77"/>
<accession>A0A919CM77</accession>
<gene>
    <name evidence="2" type="ORF">GCM10017083_01200</name>
</gene>
<dbReference type="EMBL" id="BMZS01000001">
    <property type="protein sequence ID" value="GHD39394.1"/>
    <property type="molecule type" value="Genomic_DNA"/>
</dbReference>
<evidence type="ECO:0000313" key="3">
    <source>
        <dbReference type="Proteomes" id="UP000630353"/>
    </source>
</evidence>
<feature type="compositionally biased region" description="Low complexity" evidence="1">
    <location>
        <begin position="66"/>
        <end position="80"/>
    </location>
</feature>
<reference evidence="2" key="1">
    <citation type="journal article" date="2014" name="Int. J. Syst. Evol. Microbiol.">
        <title>Complete genome sequence of Corynebacterium casei LMG S-19264T (=DSM 44701T), isolated from a smear-ripened cheese.</title>
        <authorList>
            <consortium name="US DOE Joint Genome Institute (JGI-PGF)"/>
            <person name="Walter F."/>
            <person name="Albersmeier A."/>
            <person name="Kalinowski J."/>
            <person name="Ruckert C."/>
        </authorList>
    </citation>
    <scope>NUCLEOTIDE SEQUENCE</scope>
    <source>
        <strain evidence="2">KCTC 42651</strain>
    </source>
</reference>
<comment type="caution">
    <text evidence="2">The sequence shown here is derived from an EMBL/GenBank/DDBJ whole genome shotgun (WGS) entry which is preliminary data.</text>
</comment>
<evidence type="ECO:0000313" key="2">
    <source>
        <dbReference type="EMBL" id="GHD39394.1"/>
    </source>
</evidence>